<gene>
    <name evidence="2" type="ORF">BEK98_11120</name>
</gene>
<evidence type="ECO:0000313" key="3">
    <source>
        <dbReference type="Proteomes" id="UP000215483"/>
    </source>
</evidence>
<name>A0A233SM86_STRDA</name>
<dbReference type="OrthoDB" id="3483677at2"/>
<proteinExistence type="predicted"/>
<feature type="transmembrane region" description="Helical" evidence="1">
    <location>
        <begin position="6"/>
        <end position="31"/>
    </location>
</feature>
<comment type="caution">
    <text evidence="2">The sequence shown here is derived from an EMBL/GenBank/DDBJ whole genome shotgun (WGS) entry which is preliminary data.</text>
</comment>
<keyword evidence="1" id="KW-1133">Transmembrane helix</keyword>
<evidence type="ECO:0000313" key="2">
    <source>
        <dbReference type="EMBL" id="OXY96761.1"/>
    </source>
</evidence>
<organism evidence="2 3">
    <name type="scientific">Streptomyces diastatochromogenes</name>
    <dbReference type="NCBI Taxonomy" id="42236"/>
    <lineage>
        <taxon>Bacteria</taxon>
        <taxon>Bacillati</taxon>
        <taxon>Actinomycetota</taxon>
        <taxon>Actinomycetes</taxon>
        <taxon>Kitasatosporales</taxon>
        <taxon>Streptomycetaceae</taxon>
        <taxon>Streptomyces</taxon>
    </lineage>
</organism>
<dbReference type="Proteomes" id="UP000215483">
    <property type="component" value="Unassembled WGS sequence"/>
</dbReference>
<evidence type="ECO:0000256" key="1">
    <source>
        <dbReference type="SAM" id="Phobius"/>
    </source>
</evidence>
<accession>A0A233SM86</accession>
<reference evidence="2 3" key="1">
    <citation type="submission" date="2016-07" db="EMBL/GenBank/DDBJ databases">
        <title>Draft genome of Streptomyces diastatochromogenes.</title>
        <authorList>
            <person name="Podduturi R."/>
            <person name="Lukassen M.B."/>
            <person name="Clausen N."/>
            <person name="Nielsen J.L."/>
            <person name="Jorgensen N.O."/>
        </authorList>
    </citation>
    <scope>NUCLEOTIDE SEQUENCE [LARGE SCALE GENOMIC DNA]</scope>
    <source>
        <strain evidence="2 3">DSM 40608</strain>
    </source>
</reference>
<dbReference type="AlphaFoldDB" id="A0A233SM86"/>
<dbReference type="EMBL" id="MCGQ01000010">
    <property type="protein sequence ID" value="OXY96761.1"/>
    <property type="molecule type" value="Genomic_DNA"/>
</dbReference>
<feature type="transmembrane region" description="Helical" evidence="1">
    <location>
        <begin position="127"/>
        <end position="152"/>
    </location>
</feature>
<keyword evidence="3" id="KW-1185">Reference proteome</keyword>
<protein>
    <submittedName>
        <fullName evidence="2">Uncharacterized protein</fullName>
    </submittedName>
</protein>
<sequence length="170" mass="18211">MDDDSLLGTLFALLCIPALFAVPVWLIVVAFKLVSVALPGRRPDWRSDLLRWSARMTGSGAVILYVLGAGAVALSVHESSSGADSTPAHECRDDHRADHLVGQTASWLPLRFDCVLDDGGTYPSSPAYFWINTLVAVLGLASIALVVANGYVAEFRARAKADEGERGAER</sequence>
<feature type="transmembrane region" description="Helical" evidence="1">
    <location>
        <begin position="52"/>
        <end position="76"/>
    </location>
</feature>
<keyword evidence="1" id="KW-0812">Transmembrane</keyword>
<dbReference type="RefSeq" id="WP_094216327.1">
    <property type="nucleotide sequence ID" value="NZ_MCGQ01000010.1"/>
</dbReference>
<keyword evidence="1" id="KW-0472">Membrane</keyword>